<comment type="caution">
    <text evidence="6">The sequence shown here is derived from an EMBL/GenBank/DDBJ whole genome shotgun (WGS) entry which is preliminary data.</text>
</comment>
<dbReference type="Proteomes" id="UP001276659">
    <property type="component" value="Unassembled WGS sequence"/>
</dbReference>
<evidence type="ECO:0000313" key="7">
    <source>
        <dbReference type="Proteomes" id="UP001276659"/>
    </source>
</evidence>
<feature type="compositionally biased region" description="Acidic residues" evidence="4">
    <location>
        <begin position="695"/>
        <end position="719"/>
    </location>
</feature>
<organism evidence="6 7">
    <name type="scientific">Lepraria neglecta</name>
    <dbReference type="NCBI Taxonomy" id="209136"/>
    <lineage>
        <taxon>Eukaryota</taxon>
        <taxon>Fungi</taxon>
        <taxon>Dikarya</taxon>
        <taxon>Ascomycota</taxon>
        <taxon>Pezizomycotina</taxon>
        <taxon>Lecanoromycetes</taxon>
        <taxon>OSLEUM clade</taxon>
        <taxon>Lecanoromycetidae</taxon>
        <taxon>Lecanorales</taxon>
        <taxon>Lecanorineae</taxon>
        <taxon>Stereocaulaceae</taxon>
        <taxon>Lepraria</taxon>
    </lineage>
</organism>
<dbReference type="EMBL" id="JASNWA010000007">
    <property type="protein sequence ID" value="KAK3173249.1"/>
    <property type="molecule type" value="Genomic_DNA"/>
</dbReference>
<keyword evidence="2" id="KW-0597">Phosphoprotein</keyword>
<dbReference type="GO" id="GO:0010997">
    <property type="term" value="F:anaphase-promoting complex binding"/>
    <property type="evidence" value="ECO:0007669"/>
    <property type="project" value="TreeGrafter"/>
</dbReference>
<feature type="region of interest" description="Disordered" evidence="4">
    <location>
        <begin position="1130"/>
        <end position="1204"/>
    </location>
</feature>
<feature type="compositionally biased region" description="Acidic residues" evidence="4">
    <location>
        <begin position="735"/>
        <end position="748"/>
    </location>
</feature>
<dbReference type="GO" id="GO:0007095">
    <property type="term" value="P:mitotic G2 DNA damage checkpoint signaling"/>
    <property type="evidence" value="ECO:0007669"/>
    <property type="project" value="TreeGrafter"/>
</dbReference>
<feature type="compositionally biased region" description="Low complexity" evidence="4">
    <location>
        <begin position="1192"/>
        <end position="1203"/>
    </location>
</feature>
<feature type="compositionally biased region" description="Polar residues" evidence="4">
    <location>
        <begin position="15"/>
        <end position="32"/>
    </location>
</feature>
<sequence length="1386" mass="152735">MSSPTTPVRSIARSAFSTPSTAQHGTSPQELTPRSKVKAMLAAIDDESDSASKAAPKAKEPQRIALAPVAGNVRRAEVQKEIEHESDNGDEEEEDDDDGPIVPRGRLAVQLNGQSLKSSDSGSSNEEDGNEDAYTRIQKQLLQKDSKKTRETTSGPETDAVRSKTTSRASPSSHRKTPISPSDHGFSQRNSPIRNRRSSPDLFVTPEIPSGRNQSPVERPATNDGSDSDLPANPQTNSRFLELVARKRAEREAKQAEEDQKKAEKAAKQRSFQKQLSRDASSESDEDGVAGRRLTQQARPTRKASKKALEEMNRETQRMSRNMQLAHQTKTKKKITKDSLFARFNFRTTTVPNMEAPQNPSSSTAASSAPASELEDNKDKESPPTSPAGPDDVMDVDKESTPLNVVVEHAESSIDELPNMHDMLTQPTLKLDKGKGEAVGETKVIKSPDSNSKKSKKTGFTQPPIKVRPQMPSLPKKGDLESDSDLEIMPNRKTKKSRMDVFDRLRAGKIQDARSLQTLRALAHLNSPEKHMHGKKVTMSLTDMQTSLQRRARQQALEERAAKIEDLKSRGIIVQTAEERQQDQADVEDLLEKARREGEEIKQKEKKVAKREKIANGEVDDLPDTSDEDEDYQEEGEGDEPEIELSGSEEEHVENADEADGLASDAEESHDEVEEDGKSALDKEEPGNNGLIDNEASEDGDDEDEEDGIVDDIEEDDGPPDLVLQRPRRSKMVIVDDDDEDEDEDETQDTLNATVIQKPAIEVPIFPLGLESSKLIDVPMGMTQAFAATMADTQGQADEVDDEQDSLAFLGPPPEPNFPMFCVDDSPQMIEDSQTGLQLPHPVKDQDANSYKDIELNFSQSQIRYDALADTQAQPTATQVSGIPDPTQDVGFTLSSPAPERFASVPPSTIDTVLLSGAAGNESPIKKWRRRLQRGAVIHENVSDVDEVLTTSDDQDAKRDAPTNAFEAMKKARKKDLSANNDFNKKKSEAKTMVEEQAQESEDEYAGLGGASDDESGGEEDEFVREMIDQGEVNVDENQLAAFYANKERASDEKAVEKLFKDINSGMLRRKRGAEFDLSDSDDDAEARQRRKRREFAKMRKALLENENVGKIAEDPKKLAFLRAIEDREDDEDLDFLDRPAEDSFRIEVDTQEEADSQSQQPTLPGPALGKRKRPLQESIPDKANMRPPPAARRTAAPKKPATLAEIRESVSFLIEEPGSINIAPDPSSSASEGEGNHSENRQSNPRRRLNPNPIIDRLSLKRAESASTSSSSRLAFHDPPSNSSIGGFKVPSLLRRATTSNLNANAADANGISTAAATERAAGGGEKGDFVRRGGTKRSSVNYFSREAEKRGVVEGVERRRNEEREREARKRRSGLGSLGVGAFE</sequence>
<feature type="compositionally biased region" description="Acidic residues" evidence="4">
    <location>
        <begin position="1012"/>
        <end position="1023"/>
    </location>
</feature>
<feature type="compositionally biased region" description="Acidic residues" evidence="4">
    <location>
        <begin position="618"/>
        <end position="648"/>
    </location>
</feature>
<feature type="region of interest" description="Disordered" evidence="4">
    <location>
        <begin position="431"/>
        <end position="495"/>
    </location>
</feature>
<feature type="compositionally biased region" description="Basic and acidic residues" evidence="4">
    <location>
        <begin position="590"/>
        <end position="603"/>
    </location>
</feature>
<evidence type="ECO:0000256" key="1">
    <source>
        <dbReference type="ARBA" id="ARBA00004123"/>
    </source>
</evidence>
<dbReference type="GO" id="GO:0033314">
    <property type="term" value="P:mitotic DNA replication checkpoint signaling"/>
    <property type="evidence" value="ECO:0007669"/>
    <property type="project" value="TreeGrafter"/>
</dbReference>
<comment type="subcellular location">
    <subcellularLocation>
        <location evidence="1">Nucleus</location>
    </subcellularLocation>
</comment>
<proteinExistence type="predicted"/>
<feature type="compositionally biased region" description="Acidic residues" evidence="4">
    <location>
        <begin position="656"/>
        <end position="675"/>
    </location>
</feature>
<feature type="compositionally biased region" description="Basic and acidic residues" evidence="4">
    <location>
        <begin position="307"/>
        <end position="318"/>
    </location>
</feature>
<dbReference type="InterPro" id="IPR024146">
    <property type="entry name" value="Claspin"/>
</dbReference>
<feature type="compositionally biased region" description="Basic and acidic residues" evidence="4">
    <location>
        <begin position="1136"/>
        <end position="1149"/>
    </location>
</feature>
<evidence type="ECO:0000259" key="5">
    <source>
        <dbReference type="Pfam" id="PF09444"/>
    </source>
</evidence>
<feature type="compositionally biased region" description="Basic and acidic residues" evidence="4">
    <location>
        <begin position="142"/>
        <end position="151"/>
    </location>
</feature>
<feature type="region of interest" description="Disordered" evidence="4">
    <location>
        <begin position="1"/>
        <end position="399"/>
    </location>
</feature>
<feature type="region of interest" description="Disordered" evidence="4">
    <location>
        <begin position="1218"/>
        <end position="1289"/>
    </location>
</feature>
<feature type="compositionally biased region" description="Basic and acidic residues" evidence="4">
    <location>
        <begin position="1358"/>
        <end position="1370"/>
    </location>
</feature>
<feature type="domain" description="DNA replication checkpoint mediator MRC1" evidence="5">
    <location>
        <begin position="986"/>
        <end position="1123"/>
    </location>
</feature>
<feature type="compositionally biased region" description="Basic and acidic residues" evidence="4">
    <location>
        <begin position="983"/>
        <end position="994"/>
    </location>
</feature>
<feature type="compositionally biased region" description="Basic and acidic residues" evidence="4">
    <location>
        <begin position="431"/>
        <end position="446"/>
    </location>
</feature>
<feature type="compositionally biased region" description="Basic and acidic residues" evidence="4">
    <location>
        <begin position="74"/>
        <end position="87"/>
    </location>
</feature>
<feature type="region of interest" description="Disordered" evidence="4">
    <location>
        <begin position="952"/>
        <end position="1025"/>
    </location>
</feature>
<feature type="compositionally biased region" description="Acidic residues" evidence="4">
    <location>
        <begin position="88"/>
        <end position="99"/>
    </location>
</feature>
<feature type="compositionally biased region" description="Basic and acidic residues" evidence="4">
    <location>
        <begin position="676"/>
        <end position="686"/>
    </location>
</feature>
<gene>
    <name evidence="6" type="ORF">OEA41_006578</name>
</gene>
<dbReference type="InterPro" id="IPR018564">
    <property type="entry name" value="Repl_chkpnt_MRC1_dom"/>
</dbReference>
<feature type="compositionally biased region" description="Polar residues" evidence="4">
    <location>
        <begin position="163"/>
        <end position="172"/>
    </location>
</feature>
<feature type="compositionally biased region" description="Low complexity" evidence="4">
    <location>
        <begin position="1266"/>
        <end position="1275"/>
    </location>
</feature>
<feature type="region of interest" description="Disordered" evidence="4">
    <location>
        <begin position="565"/>
        <end position="751"/>
    </location>
</feature>
<dbReference type="Pfam" id="PF09444">
    <property type="entry name" value="MRC1"/>
    <property type="match status" value="1"/>
</dbReference>
<evidence type="ECO:0000256" key="4">
    <source>
        <dbReference type="SAM" id="MobiDB-lite"/>
    </source>
</evidence>
<reference evidence="6" key="1">
    <citation type="submission" date="2022-11" db="EMBL/GenBank/DDBJ databases">
        <title>Chromosomal genome sequence assembly and mating type (MAT) locus characterization of the leprose asexual lichenized fungus Lepraria neglecta (Nyl.) Erichsen.</title>
        <authorList>
            <person name="Allen J.L."/>
            <person name="Pfeffer B."/>
        </authorList>
    </citation>
    <scope>NUCLEOTIDE SEQUENCE</scope>
    <source>
        <strain evidence="6">Allen 5258</strain>
    </source>
</reference>
<keyword evidence="7" id="KW-1185">Reference proteome</keyword>
<feature type="region of interest" description="Disordered" evidence="4">
    <location>
        <begin position="1071"/>
        <end position="1092"/>
    </location>
</feature>
<dbReference type="PANTHER" id="PTHR14396:SF10">
    <property type="entry name" value="CLASPIN"/>
    <property type="match status" value="1"/>
</dbReference>
<evidence type="ECO:0000256" key="2">
    <source>
        <dbReference type="ARBA" id="ARBA00022553"/>
    </source>
</evidence>
<feature type="compositionally biased region" description="Low complexity" evidence="4">
    <location>
        <begin position="112"/>
        <end position="124"/>
    </location>
</feature>
<feature type="region of interest" description="Disordered" evidence="4">
    <location>
        <begin position="1358"/>
        <end position="1386"/>
    </location>
</feature>
<dbReference type="PANTHER" id="PTHR14396">
    <property type="entry name" value="CLASPIN"/>
    <property type="match status" value="1"/>
</dbReference>
<accession>A0AAD9Z7X3</accession>
<keyword evidence="3" id="KW-0539">Nucleus</keyword>
<feature type="compositionally biased region" description="Low complexity" evidence="4">
    <location>
        <begin position="356"/>
        <end position="372"/>
    </location>
</feature>
<feature type="compositionally biased region" description="Polar residues" evidence="4">
    <location>
        <begin position="319"/>
        <end position="328"/>
    </location>
</feature>
<evidence type="ECO:0000256" key="3">
    <source>
        <dbReference type="ARBA" id="ARBA00023242"/>
    </source>
</evidence>
<evidence type="ECO:0000313" key="6">
    <source>
        <dbReference type="EMBL" id="KAK3173249.1"/>
    </source>
</evidence>
<name>A0AAD9Z7X3_9LECA</name>
<protein>
    <recommendedName>
        <fullName evidence="5">DNA replication checkpoint mediator MRC1 domain-containing protein</fullName>
    </recommendedName>
</protein>
<dbReference type="GO" id="GO:0005634">
    <property type="term" value="C:nucleus"/>
    <property type="evidence" value="ECO:0007669"/>
    <property type="project" value="UniProtKB-SubCell"/>
</dbReference>
<feature type="compositionally biased region" description="Basic and acidic residues" evidence="4">
    <location>
        <begin position="244"/>
        <end position="267"/>
    </location>
</feature>